<reference evidence="4 5" key="1">
    <citation type="journal article" date="2022" name="Nat. Ecol. Evol.">
        <title>A masculinizing supergene underlies an exaggerated male reproductive morph in a spider.</title>
        <authorList>
            <person name="Hendrickx F."/>
            <person name="De Corte Z."/>
            <person name="Sonet G."/>
            <person name="Van Belleghem S.M."/>
            <person name="Kostlbacher S."/>
            <person name="Vangestel C."/>
        </authorList>
    </citation>
    <scope>NUCLEOTIDE SEQUENCE [LARGE SCALE GENOMIC DNA]</scope>
    <source>
        <strain evidence="4">W744_W776</strain>
    </source>
</reference>
<dbReference type="GO" id="GO:0030833">
    <property type="term" value="P:regulation of actin filament polymerization"/>
    <property type="evidence" value="ECO:0007669"/>
    <property type="project" value="TreeGrafter"/>
</dbReference>
<dbReference type="GO" id="GO:0030425">
    <property type="term" value="C:dendrite"/>
    <property type="evidence" value="ECO:0007669"/>
    <property type="project" value="TreeGrafter"/>
</dbReference>
<evidence type="ECO:0000313" key="5">
    <source>
        <dbReference type="Proteomes" id="UP000827092"/>
    </source>
</evidence>
<dbReference type="SUPFAM" id="SSF51230">
    <property type="entry name" value="Single hybrid motif"/>
    <property type="match status" value="1"/>
</dbReference>
<dbReference type="GO" id="GO:0051489">
    <property type="term" value="P:regulation of filopodium assembly"/>
    <property type="evidence" value="ECO:0007669"/>
    <property type="project" value="TreeGrafter"/>
</dbReference>
<evidence type="ECO:0000256" key="1">
    <source>
        <dbReference type="ARBA" id="ARBA00010764"/>
    </source>
</evidence>
<evidence type="ECO:0000256" key="2">
    <source>
        <dbReference type="ARBA" id="ARBA00019325"/>
    </source>
</evidence>
<dbReference type="Gene3D" id="2.40.50.100">
    <property type="match status" value="1"/>
</dbReference>
<dbReference type="GO" id="GO:0030027">
    <property type="term" value="C:lamellipodium"/>
    <property type="evidence" value="ECO:0007669"/>
    <property type="project" value="TreeGrafter"/>
</dbReference>
<protein>
    <recommendedName>
        <fullName evidence="2">Protein Abitram</fullName>
    </recommendedName>
    <alternativeName>
        <fullName evidence="3">Actin-binding transcription modulator</fullName>
    </alternativeName>
</protein>
<keyword evidence="5" id="KW-1185">Reference proteome</keyword>
<dbReference type="EMBL" id="JAFNEN010000182">
    <property type="protein sequence ID" value="KAG8190491.1"/>
    <property type="molecule type" value="Genomic_DNA"/>
</dbReference>
<dbReference type="Proteomes" id="UP000827092">
    <property type="component" value="Unassembled WGS sequence"/>
</dbReference>
<sequence length="189" mass="21480">MRENNFLSSHLGKLNTNKLFDIMDSTNFLKTCRLDPIQPSVTERYFTPKLITQYDQCVLKHSNRLCIITLAPSHPILSQNLLVKSVHFDTSGNQNRLCNKVSGKFKKGGQKLKEDSVLCTVKCSDESEHILYSCISGKLVEINERLIENPSLLTEKPWSDGYVGIVLPPFISSRRNFAENTESKKKCNE</sequence>
<evidence type="ECO:0000313" key="4">
    <source>
        <dbReference type="EMBL" id="KAG8190491.1"/>
    </source>
</evidence>
<evidence type="ECO:0000256" key="3">
    <source>
        <dbReference type="ARBA" id="ARBA00030463"/>
    </source>
</evidence>
<proteinExistence type="inferred from homology"/>
<dbReference type="InterPro" id="IPR033753">
    <property type="entry name" value="GCV_H/Fam206"/>
</dbReference>
<organism evidence="4 5">
    <name type="scientific">Oedothorax gibbosus</name>
    <dbReference type="NCBI Taxonomy" id="931172"/>
    <lineage>
        <taxon>Eukaryota</taxon>
        <taxon>Metazoa</taxon>
        <taxon>Ecdysozoa</taxon>
        <taxon>Arthropoda</taxon>
        <taxon>Chelicerata</taxon>
        <taxon>Arachnida</taxon>
        <taxon>Araneae</taxon>
        <taxon>Araneomorphae</taxon>
        <taxon>Entelegynae</taxon>
        <taxon>Araneoidea</taxon>
        <taxon>Linyphiidae</taxon>
        <taxon>Erigoninae</taxon>
        <taxon>Oedothorax</taxon>
    </lineage>
</organism>
<comment type="similarity">
    <text evidence="1">Belongs to the ABITRAM family.</text>
</comment>
<dbReference type="PANTHER" id="PTHR13651:SF0">
    <property type="entry name" value="PROTEIN ABITRAM"/>
    <property type="match status" value="1"/>
</dbReference>
<dbReference type="PANTHER" id="PTHR13651">
    <property type="entry name" value="PROTEIN ABITRAM"/>
    <property type="match status" value="1"/>
</dbReference>
<dbReference type="GO" id="GO:0005634">
    <property type="term" value="C:nucleus"/>
    <property type="evidence" value="ECO:0007669"/>
    <property type="project" value="TreeGrafter"/>
</dbReference>
<comment type="caution">
    <text evidence="4">The sequence shown here is derived from an EMBL/GenBank/DDBJ whole genome shotgun (WGS) entry which is preliminary data.</text>
</comment>
<dbReference type="GO" id="GO:0003785">
    <property type="term" value="F:actin monomer binding"/>
    <property type="evidence" value="ECO:0007669"/>
    <property type="project" value="TreeGrafter"/>
</dbReference>
<gene>
    <name evidence="4" type="ORF">JTE90_006665</name>
</gene>
<dbReference type="InterPro" id="IPR039169">
    <property type="entry name" value="Abitram"/>
</dbReference>
<accession>A0AAV6V1J0</accession>
<dbReference type="Pfam" id="PF01597">
    <property type="entry name" value="GCV_H"/>
    <property type="match status" value="1"/>
</dbReference>
<dbReference type="GO" id="GO:0051015">
    <property type="term" value="F:actin filament binding"/>
    <property type="evidence" value="ECO:0007669"/>
    <property type="project" value="TreeGrafter"/>
</dbReference>
<dbReference type="GO" id="GO:0048813">
    <property type="term" value="P:dendrite morphogenesis"/>
    <property type="evidence" value="ECO:0007669"/>
    <property type="project" value="TreeGrafter"/>
</dbReference>
<name>A0AAV6V1J0_9ARAC</name>
<dbReference type="GO" id="GO:0032433">
    <property type="term" value="C:filopodium tip"/>
    <property type="evidence" value="ECO:0007669"/>
    <property type="project" value="TreeGrafter"/>
</dbReference>
<dbReference type="InterPro" id="IPR011053">
    <property type="entry name" value="Single_hybrid_motif"/>
</dbReference>
<dbReference type="AlphaFoldDB" id="A0AAV6V1J0"/>